<dbReference type="InterPro" id="IPR029032">
    <property type="entry name" value="AhpD-like"/>
</dbReference>
<sequence length="133" mass="14260">MFPLLQRFTAARSADPENSYARGVQTLVNLGSARATEGVLFDSEGMDYALKANLFGYLFGRGVLSYTDREIVVLATIASLGDGVEAQLGSHMKNTHSLGVSSAELQKIVDAIKIVNSDNGARAQRVLDGLKLQ</sequence>
<proteinExistence type="predicted"/>
<protein>
    <recommendedName>
        <fullName evidence="3">Carboxymuconolactone decarboxylase family protein</fullName>
    </recommendedName>
</protein>
<reference evidence="2" key="1">
    <citation type="submission" date="2024-06" db="EMBL/GenBank/DDBJ databases">
        <title>Radixoralia hellwigii gen. nov., sp nov., isolated from a root canal in the human oral cavity.</title>
        <authorList>
            <person name="Bartsch S."/>
            <person name="Wittmer A."/>
            <person name="Schulz A.-K."/>
            <person name="Neumann-Schaal M."/>
            <person name="Wolf J."/>
            <person name="Gronow S."/>
            <person name="Tennert C."/>
            <person name="Haecker G."/>
            <person name="Cieplik F."/>
            <person name="Al-Ahmad A."/>
        </authorList>
    </citation>
    <scope>NUCLEOTIDE SEQUENCE [LARGE SCALE GENOMIC DNA]</scope>
    <source>
        <strain evidence="2">Wk13</strain>
    </source>
</reference>
<evidence type="ECO:0008006" key="3">
    <source>
        <dbReference type="Google" id="ProtNLM"/>
    </source>
</evidence>
<gene>
    <name evidence="1" type="ORF">ABCS64_03000</name>
</gene>
<dbReference type="SUPFAM" id="SSF69118">
    <property type="entry name" value="AhpD-like"/>
    <property type="match status" value="1"/>
</dbReference>
<dbReference type="Proteomes" id="UP001574673">
    <property type="component" value="Unassembled WGS sequence"/>
</dbReference>
<evidence type="ECO:0000313" key="2">
    <source>
        <dbReference type="Proteomes" id="UP001574673"/>
    </source>
</evidence>
<accession>A0ABV4UE26</accession>
<keyword evidence="2" id="KW-1185">Reference proteome</keyword>
<dbReference type="RefSeq" id="WP_418890448.1">
    <property type="nucleotide sequence ID" value="NZ_JBEUWX010000002.1"/>
</dbReference>
<dbReference type="Gene3D" id="1.20.1290.10">
    <property type="entry name" value="AhpD-like"/>
    <property type="match status" value="1"/>
</dbReference>
<name>A0ABV4UE26_9RHOO</name>
<evidence type="ECO:0000313" key="1">
    <source>
        <dbReference type="EMBL" id="MFA9949305.1"/>
    </source>
</evidence>
<dbReference type="EMBL" id="JBEUWX010000002">
    <property type="protein sequence ID" value="MFA9949305.1"/>
    <property type="molecule type" value="Genomic_DNA"/>
</dbReference>
<organism evidence="1 2">
    <name type="scientific">Dentiradicibacter hellwigii</name>
    <dbReference type="NCBI Taxonomy" id="3149053"/>
    <lineage>
        <taxon>Bacteria</taxon>
        <taxon>Pseudomonadati</taxon>
        <taxon>Pseudomonadota</taxon>
        <taxon>Betaproteobacteria</taxon>
        <taxon>Rhodocyclales</taxon>
        <taxon>Rhodocyclaceae</taxon>
        <taxon>Dentiradicibacter</taxon>
    </lineage>
</organism>
<comment type="caution">
    <text evidence="1">The sequence shown here is derived from an EMBL/GenBank/DDBJ whole genome shotgun (WGS) entry which is preliminary data.</text>
</comment>